<organism evidence="1 2">
    <name type="scientific">Trichomonas vaginalis (strain ATCC PRA-98 / G3)</name>
    <dbReference type="NCBI Taxonomy" id="412133"/>
    <lineage>
        <taxon>Eukaryota</taxon>
        <taxon>Metamonada</taxon>
        <taxon>Parabasalia</taxon>
        <taxon>Trichomonadida</taxon>
        <taxon>Trichomonadidae</taxon>
        <taxon>Trichomonas</taxon>
    </lineage>
</organism>
<sequence>MSSSANANHKHRNGLRRIFFFKDGQPPVVRDIDTPDWKKRRIRKRQHENLKQLGLMLQRLPQCTANMLASQPMRQCQTIPSPQVIYQSQPQVQPQASPKADPLIQKIPPIQNYGLITQISEEISDPNADAFFEEIAAFEDQDFDIEFDPQMEFF</sequence>
<accession>A2FWF0</accession>
<dbReference type="RefSeq" id="XP_001303707.1">
    <property type="nucleotide sequence ID" value="XM_001303706.1"/>
</dbReference>
<evidence type="ECO:0000313" key="1">
    <source>
        <dbReference type="EMBL" id="EAX90777.1"/>
    </source>
</evidence>
<keyword evidence="2" id="KW-1185">Reference proteome</keyword>
<proteinExistence type="predicted"/>
<reference evidence="1" key="1">
    <citation type="submission" date="2006-10" db="EMBL/GenBank/DDBJ databases">
        <authorList>
            <person name="Amadeo P."/>
            <person name="Zhao Q."/>
            <person name="Wortman J."/>
            <person name="Fraser-Liggett C."/>
            <person name="Carlton J."/>
        </authorList>
    </citation>
    <scope>NUCLEOTIDE SEQUENCE</scope>
    <source>
        <strain evidence="1">G3</strain>
    </source>
</reference>
<dbReference type="Proteomes" id="UP000001542">
    <property type="component" value="Unassembled WGS sequence"/>
</dbReference>
<dbReference type="EMBL" id="DS114083">
    <property type="protein sequence ID" value="EAX90777.1"/>
    <property type="molecule type" value="Genomic_DNA"/>
</dbReference>
<dbReference type="VEuPathDB" id="TrichDB:TVAGG3_0327880"/>
<dbReference type="InParanoid" id="A2FWF0"/>
<protein>
    <submittedName>
        <fullName evidence="1">Uncharacterized protein</fullName>
    </submittedName>
</protein>
<dbReference type="VEuPathDB" id="TrichDB:TVAG_380730"/>
<name>A2FWF0_TRIV3</name>
<reference evidence="1" key="2">
    <citation type="journal article" date="2007" name="Science">
        <title>Draft genome sequence of the sexually transmitted pathogen Trichomonas vaginalis.</title>
        <authorList>
            <person name="Carlton J.M."/>
            <person name="Hirt R.P."/>
            <person name="Silva J.C."/>
            <person name="Delcher A.L."/>
            <person name="Schatz M."/>
            <person name="Zhao Q."/>
            <person name="Wortman J.R."/>
            <person name="Bidwell S.L."/>
            <person name="Alsmark U.C.M."/>
            <person name="Besteiro S."/>
            <person name="Sicheritz-Ponten T."/>
            <person name="Noel C.J."/>
            <person name="Dacks J.B."/>
            <person name="Foster P.G."/>
            <person name="Simillion C."/>
            <person name="Van de Peer Y."/>
            <person name="Miranda-Saavedra D."/>
            <person name="Barton G.J."/>
            <person name="Westrop G.D."/>
            <person name="Mueller S."/>
            <person name="Dessi D."/>
            <person name="Fiori P.L."/>
            <person name="Ren Q."/>
            <person name="Paulsen I."/>
            <person name="Zhang H."/>
            <person name="Bastida-Corcuera F.D."/>
            <person name="Simoes-Barbosa A."/>
            <person name="Brown M.T."/>
            <person name="Hayes R.D."/>
            <person name="Mukherjee M."/>
            <person name="Okumura C.Y."/>
            <person name="Schneider R."/>
            <person name="Smith A.J."/>
            <person name="Vanacova S."/>
            <person name="Villalvazo M."/>
            <person name="Haas B.J."/>
            <person name="Pertea M."/>
            <person name="Feldblyum T.V."/>
            <person name="Utterback T.R."/>
            <person name="Shu C.L."/>
            <person name="Osoegawa K."/>
            <person name="de Jong P.J."/>
            <person name="Hrdy I."/>
            <person name="Horvathova L."/>
            <person name="Zubacova Z."/>
            <person name="Dolezal P."/>
            <person name="Malik S.B."/>
            <person name="Logsdon J.M. Jr."/>
            <person name="Henze K."/>
            <person name="Gupta A."/>
            <person name="Wang C.C."/>
            <person name="Dunne R.L."/>
            <person name="Upcroft J.A."/>
            <person name="Upcroft P."/>
            <person name="White O."/>
            <person name="Salzberg S.L."/>
            <person name="Tang P."/>
            <person name="Chiu C.-H."/>
            <person name="Lee Y.-S."/>
            <person name="Embley T.M."/>
            <person name="Coombs G.H."/>
            <person name="Mottram J.C."/>
            <person name="Tachezy J."/>
            <person name="Fraser-Liggett C.M."/>
            <person name="Johnson P.J."/>
        </authorList>
    </citation>
    <scope>NUCLEOTIDE SEQUENCE [LARGE SCALE GENOMIC DNA]</scope>
    <source>
        <strain evidence="1">G3</strain>
    </source>
</reference>
<evidence type="ECO:0000313" key="2">
    <source>
        <dbReference type="Proteomes" id="UP000001542"/>
    </source>
</evidence>
<dbReference type="KEGG" id="tva:4748467"/>
<dbReference type="AlphaFoldDB" id="A2FWF0"/>
<gene>
    <name evidence="1" type="ORF">TVAG_380730</name>
</gene>